<dbReference type="PROSITE" id="PS00486">
    <property type="entry name" value="DNA_MISMATCH_REPAIR_2"/>
    <property type="match status" value="1"/>
</dbReference>
<dbReference type="GO" id="GO:0140664">
    <property type="term" value="F:ATP-dependent DNA damage sensor activity"/>
    <property type="evidence" value="ECO:0007669"/>
    <property type="project" value="InterPro"/>
</dbReference>
<feature type="domain" description="DNA mismatch repair proteins mutS family" evidence="8">
    <location>
        <begin position="843"/>
        <end position="859"/>
    </location>
</feature>
<reference evidence="9" key="1">
    <citation type="submission" date="2020-01" db="EMBL/GenBank/DDBJ databases">
        <title>Genome Sequencing of Three Apophysomyces-Like Fungal Strains Confirms a Novel Fungal Genus in the Mucoromycota with divergent Burkholderia-like Endosymbiotic Bacteria.</title>
        <authorList>
            <person name="Stajich J.E."/>
            <person name="Macias A.M."/>
            <person name="Carter-House D."/>
            <person name="Lovett B."/>
            <person name="Kasson L.R."/>
            <person name="Berry K."/>
            <person name="Grigoriev I."/>
            <person name="Chang Y."/>
            <person name="Spatafora J."/>
            <person name="Kasson M.T."/>
        </authorList>
    </citation>
    <scope>NUCLEOTIDE SEQUENCE</scope>
    <source>
        <strain evidence="9">NRRL A-21654</strain>
    </source>
</reference>
<dbReference type="SUPFAM" id="SSF55271">
    <property type="entry name" value="DNA repair protein MutS, domain I"/>
    <property type="match status" value="1"/>
</dbReference>
<evidence type="ECO:0000256" key="6">
    <source>
        <dbReference type="ARBA" id="ARBA00023204"/>
    </source>
</evidence>
<dbReference type="Gene3D" id="1.10.1420.10">
    <property type="match status" value="2"/>
</dbReference>
<dbReference type="SMART" id="SM00533">
    <property type="entry name" value="MUTSd"/>
    <property type="match status" value="1"/>
</dbReference>
<dbReference type="InterPro" id="IPR007861">
    <property type="entry name" value="DNA_mismatch_repair_MutS_clamp"/>
</dbReference>
<keyword evidence="6 7" id="KW-0234">DNA repair</keyword>
<evidence type="ECO:0000256" key="2">
    <source>
        <dbReference type="ARBA" id="ARBA00022741"/>
    </source>
</evidence>
<organism evidence="9 10">
    <name type="scientific">Apophysomyces ossiformis</name>
    <dbReference type="NCBI Taxonomy" id="679940"/>
    <lineage>
        <taxon>Eukaryota</taxon>
        <taxon>Fungi</taxon>
        <taxon>Fungi incertae sedis</taxon>
        <taxon>Mucoromycota</taxon>
        <taxon>Mucoromycotina</taxon>
        <taxon>Mucoromycetes</taxon>
        <taxon>Mucorales</taxon>
        <taxon>Mucorineae</taxon>
        <taxon>Mucoraceae</taxon>
        <taxon>Apophysomyces</taxon>
    </lineage>
</organism>
<evidence type="ECO:0000256" key="4">
    <source>
        <dbReference type="ARBA" id="ARBA00022840"/>
    </source>
</evidence>
<dbReference type="InterPro" id="IPR007860">
    <property type="entry name" value="DNA_mmatch_repair_MutS_con_dom"/>
</dbReference>
<dbReference type="InterPro" id="IPR036187">
    <property type="entry name" value="DNA_mismatch_repair_MutS_sf"/>
</dbReference>
<accession>A0A8H7BX48</accession>
<keyword evidence="3 7" id="KW-0227">DNA damage</keyword>
<dbReference type="SMART" id="SM00534">
    <property type="entry name" value="MUTSac"/>
    <property type="match status" value="1"/>
</dbReference>
<dbReference type="PANTHER" id="PTHR11361">
    <property type="entry name" value="DNA MISMATCH REPAIR PROTEIN MUTS FAMILY MEMBER"/>
    <property type="match status" value="1"/>
</dbReference>
<dbReference type="EMBL" id="JABAYA010000069">
    <property type="protein sequence ID" value="KAF7726935.1"/>
    <property type="molecule type" value="Genomic_DNA"/>
</dbReference>
<dbReference type="PIRSF" id="PIRSF037677">
    <property type="entry name" value="DNA_mis_repair_Msh6"/>
    <property type="match status" value="1"/>
</dbReference>
<gene>
    <name evidence="9" type="primary">MSH1</name>
    <name evidence="9" type="ORF">EC973_008231</name>
</gene>
<comment type="similarity">
    <text evidence="1 7">Belongs to the DNA mismatch repair MutS family.</text>
</comment>
<dbReference type="InterPro" id="IPR007696">
    <property type="entry name" value="DNA_mismatch_repair_MutS_core"/>
</dbReference>
<dbReference type="GO" id="GO:0005634">
    <property type="term" value="C:nucleus"/>
    <property type="evidence" value="ECO:0007669"/>
    <property type="project" value="TreeGrafter"/>
</dbReference>
<keyword evidence="5 7" id="KW-0238">DNA-binding</keyword>
<comment type="caution">
    <text evidence="9">The sequence shown here is derived from an EMBL/GenBank/DDBJ whole genome shotgun (WGS) entry which is preliminary data.</text>
</comment>
<dbReference type="Gene3D" id="3.40.50.300">
    <property type="entry name" value="P-loop containing nucleotide triphosphate hydrolases"/>
    <property type="match status" value="1"/>
</dbReference>
<dbReference type="GO" id="GO:0043504">
    <property type="term" value="P:mitochondrial DNA repair"/>
    <property type="evidence" value="ECO:0007669"/>
    <property type="project" value="TreeGrafter"/>
</dbReference>
<keyword evidence="2 7" id="KW-0547">Nucleotide-binding</keyword>
<dbReference type="PANTHER" id="PTHR11361:SF34">
    <property type="entry name" value="DNA MISMATCH REPAIR PROTEIN MSH1, MITOCHONDRIAL"/>
    <property type="match status" value="1"/>
</dbReference>
<evidence type="ECO:0000256" key="3">
    <source>
        <dbReference type="ARBA" id="ARBA00022763"/>
    </source>
</evidence>
<dbReference type="InterPro" id="IPR007695">
    <property type="entry name" value="DNA_mismatch_repair_MutS-lik_N"/>
</dbReference>
<evidence type="ECO:0000313" key="9">
    <source>
        <dbReference type="EMBL" id="KAF7726935.1"/>
    </source>
</evidence>
<dbReference type="Gene3D" id="3.40.1170.10">
    <property type="entry name" value="DNA repair protein MutS, domain I"/>
    <property type="match status" value="1"/>
</dbReference>
<dbReference type="Pfam" id="PF00488">
    <property type="entry name" value="MutS_V"/>
    <property type="match status" value="1"/>
</dbReference>
<evidence type="ECO:0000256" key="5">
    <source>
        <dbReference type="ARBA" id="ARBA00023125"/>
    </source>
</evidence>
<dbReference type="GO" id="GO:0006298">
    <property type="term" value="P:mismatch repair"/>
    <property type="evidence" value="ECO:0007669"/>
    <property type="project" value="InterPro"/>
</dbReference>
<evidence type="ECO:0000256" key="1">
    <source>
        <dbReference type="ARBA" id="ARBA00006271"/>
    </source>
</evidence>
<evidence type="ECO:0000259" key="8">
    <source>
        <dbReference type="PROSITE" id="PS00486"/>
    </source>
</evidence>
<dbReference type="Pfam" id="PF05192">
    <property type="entry name" value="MutS_III"/>
    <property type="match status" value="1"/>
</dbReference>
<dbReference type="InterPro" id="IPR017261">
    <property type="entry name" value="DNA_mismatch_repair_MutS/MSH"/>
</dbReference>
<dbReference type="InterPro" id="IPR027417">
    <property type="entry name" value="P-loop_NTPase"/>
</dbReference>
<comment type="function">
    <text evidence="7">Component of the post-replicative DNA mismatch repair system (MMR).</text>
</comment>
<dbReference type="FunFam" id="3.40.50.300:FF:001238">
    <property type="entry name" value="DNA mismatch repair protein"/>
    <property type="match status" value="1"/>
</dbReference>
<keyword evidence="4" id="KW-0067">ATP-binding</keyword>
<dbReference type="InterPro" id="IPR000432">
    <property type="entry name" value="DNA_mismatch_repair_MutS_C"/>
</dbReference>
<dbReference type="GO" id="GO:0005739">
    <property type="term" value="C:mitochondrion"/>
    <property type="evidence" value="ECO:0007669"/>
    <property type="project" value="TreeGrafter"/>
</dbReference>
<evidence type="ECO:0000256" key="7">
    <source>
        <dbReference type="RuleBase" id="RU003756"/>
    </source>
</evidence>
<keyword evidence="10" id="KW-1185">Reference proteome</keyword>
<dbReference type="OrthoDB" id="2534523at2759"/>
<dbReference type="SUPFAM" id="SSF53150">
    <property type="entry name" value="DNA repair protein MutS, domain II"/>
    <property type="match status" value="1"/>
</dbReference>
<dbReference type="GO" id="GO:0005524">
    <property type="term" value="F:ATP binding"/>
    <property type="evidence" value="ECO:0007669"/>
    <property type="project" value="UniProtKB-KW"/>
</dbReference>
<protein>
    <submittedName>
        <fullName evidence="9">DNA mismatch repair ATPase msh1</fullName>
    </submittedName>
</protein>
<dbReference type="Proteomes" id="UP000605846">
    <property type="component" value="Unassembled WGS sequence"/>
</dbReference>
<dbReference type="AlphaFoldDB" id="A0A8H7BX48"/>
<dbReference type="GO" id="GO:0030983">
    <property type="term" value="F:mismatched DNA binding"/>
    <property type="evidence" value="ECO:0007669"/>
    <property type="project" value="InterPro"/>
</dbReference>
<dbReference type="SUPFAM" id="SSF48334">
    <property type="entry name" value="DNA repair protein MutS, domain III"/>
    <property type="match status" value="1"/>
</dbReference>
<sequence length="965" mass="108252">MLESQKPRALMLKLYVRNSVSRVSSCRRIALCRKHISYSRTAAKRITKGRFEDLFPQDAVLEASNRVKTARPRKEQTTSQDPLEKAVQALSTKQASTGSVVLDTVRECTAKHPLCVLLVQVGDFYELYESHARSYAPQLDLKLTRKEVSSGVVVDFAGFPSRALERYLDILVNRLQCRVALCEQISMSTRSDGSALGFKREITRIITPGTVIEDRFLDSHAYNYLLAVSPTAKALSDGSGTIGLAWIDLSVGEFVMQKSQLESLKDDIARIQPREVILPQWMKPSNAVLDDTSYDQETLDPVTRLLLQHNSVAVTYQPDISFDASAGYDSLNSMFQNLAIESADASDEYDHSTLDDADAGKKIAMFSEAELEAAMAILTYIDKTHIGRAPKLQSPVKFSAKDTLRIDSAAIASLELVKSLRDGRRADSLLGVIDCTMTSAGSRLLSRWLLSPLTSVDAIEKRLDIVHYFRTDAYILQEIRLLLKQTTDAQRALQRLSLRRGQYSDLYDICSTLSTIKTIKYRLQEVMEENPASSTALRDLVDMLDPHAHLAQYIQKAFDYDRIESRESKDKEYGFVNRDFSPELSRLHHKLDDLFSQRSALQDRLRAACGNSLTLLSHSLFKHLIEVNASQASKLLDQCHAVLVNKTKTKHRYQVDEWTSLSISLDNTEARIVELETQVFDDVVRTLLDQSTTIVRSCRILAQLDVLVSFAWLAKQNRYVRPNITHLNHTRIVAGRHPVVETNLAKKGREFVHNDCYLGSDQRVWLLTGPNMGGKSTFLRQNAIIILLAHMGCFVPAERAEIGIADSIFSRVGAADNLAQDQSTFMVEMVETANILKHASARSIVIMDEVGRGTSTADGFSLAYAILHYMEKQIGCRALFATHYHELANMIETSDLAAIKCFMTSLHEDEYGFSFLHQVRPGVCRESHGLKVAQLAGLPPSVIDMAGHTWNNLNETQRTALRQHK</sequence>
<proteinExistence type="inferred from homology"/>
<dbReference type="InterPro" id="IPR016151">
    <property type="entry name" value="DNA_mismatch_repair_MutS_N"/>
</dbReference>
<dbReference type="InterPro" id="IPR045076">
    <property type="entry name" value="MutS"/>
</dbReference>
<dbReference type="NCBIfam" id="NF003810">
    <property type="entry name" value="PRK05399.1"/>
    <property type="match status" value="1"/>
</dbReference>
<dbReference type="Gene3D" id="3.30.420.110">
    <property type="entry name" value="MutS, connector domain"/>
    <property type="match status" value="1"/>
</dbReference>
<evidence type="ECO:0000313" key="10">
    <source>
        <dbReference type="Proteomes" id="UP000605846"/>
    </source>
</evidence>
<dbReference type="Pfam" id="PF05188">
    <property type="entry name" value="MutS_II"/>
    <property type="match status" value="1"/>
</dbReference>
<dbReference type="Pfam" id="PF05190">
    <property type="entry name" value="MutS_IV"/>
    <property type="match status" value="1"/>
</dbReference>
<dbReference type="SUPFAM" id="SSF52540">
    <property type="entry name" value="P-loop containing nucleoside triphosphate hydrolases"/>
    <property type="match status" value="1"/>
</dbReference>
<name>A0A8H7BX48_9FUNG</name>
<dbReference type="Pfam" id="PF01624">
    <property type="entry name" value="MutS_I"/>
    <property type="match status" value="1"/>
</dbReference>
<dbReference type="InterPro" id="IPR036678">
    <property type="entry name" value="MutS_con_dom_sf"/>
</dbReference>